<protein>
    <submittedName>
        <fullName evidence="1">Uncharacterized protein</fullName>
    </submittedName>
</protein>
<dbReference type="Proteomes" id="UP001075354">
    <property type="component" value="Chromosome 7"/>
</dbReference>
<evidence type="ECO:0000313" key="2">
    <source>
        <dbReference type="Proteomes" id="UP001075354"/>
    </source>
</evidence>
<accession>A0AAV7XME5</accession>
<gene>
    <name evidence="1" type="ORF">ONE63_009017</name>
</gene>
<reference evidence="1" key="1">
    <citation type="submission" date="2022-12" db="EMBL/GenBank/DDBJ databases">
        <title>Chromosome-level genome assembly of the bean flower thrips Megalurothrips usitatus.</title>
        <authorList>
            <person name="Ma L."/>
            <person name="Liu Q."/>
            <person name="Li H."/>
            <person name="Cai W."/>
        </authorList>
    </citation>
    <scope>NUCLEOTIDE SEQUENCE</scope>
    <source>
        <strain evidence="1">Cailab_2022a</strain>
    </source>
</reference>
<keyword evidence="2" id="KW-1185">Reference proteome</keyword>
<sequence length="196" mass="22067">MYKDANSLYSQYPQLSAFIESKISAERLTEIKDSLTADGKKARTFQSLPFLLNVVTVAKQKKKSFRPSRLEVAESILLCVPTVGDIVPALETRLQKYSLFGLQLGPQAIIVGTEDAHSKSFVRINGVLYQVENATKAVDIAFKSFHALDAKYPEESKREWLFLERAIYGINVTKKGLDPSTSKLIKDFDNFLRKES</sequence>
<comment type="caution">
    <text evidence="1">The sequence shown here is derived from an EMBL/GenBank/DDBJ whole genome shotgun (WGS) entry which is preliminary data.</text>
</comment>
<proteinExistence type="predicted"/>
<evidence type="ECO:0000313" key="1">
    <source>
        <dbReference type="EMBL" id="KAJ1525814.1"/>
    </source>
</evidence>
<name>A0AAV7XME5_9NEOP</name>
<dbReference type="AlphaFoldDB" id="A0AAV7XME5"/>
<organism evidence="1 2">
    <name type="scientific">Megalurothrips usitatus</name>
    <name type="common">bean blossom thrips</name>
    <dbReference type="NCBI Taxonomy" id="439358"/>
    <lineage>
        <taxon>Eukaryota</taxon>
        <taxon>Metazoa</taxon>
        <taxon>Ecdysozoa</taxon>
        <taxon>Arthropoda</taxon>
        <taxon>Hexapoda</taxon>
        <taxon>Insecta</taxon>
        <taxon>Pterygota</taxon>
        <taxon>Neoptera</taxon>
        <taxon>Paraneoptera</taxon>
        <taxon>Thysanoptera</taxon>
        <taxon>Terebrantia</taxon>
        <taxon>Thripoidea</taxon>
        <taxon>Thripidae</taxon>
        <taxon>Megalurothrips</taxon>
    </lineage>
</organism>
<dbReference type="EMBL" id="JAPTSV010000007">
    <property type="protein sequence ID" value="KAJ1525814.1"/>
    <property type="molecule type" value="Genomic_DNA"/>
</dbReference>